<organism evidence="14 15">
    <name type="scientific">Anopheles farauti</name>
    <dbReference type="NCBI Taxonomy" id="69004"/>
    <lineage>
        <taxon>Eukaryota</taxon>
        <taxon>Metazoa</taxon>
        <taxon>Ecdysozoa</taxon>
        <taxon>Arthropoda</taxon>
        <taxon>Hexapoda</taxon>
        <taxon>Insecta</taxon>
        <taxon>Pterygota</taxon>
        <taxon>Neoptera</taxon>
        <taxon>Endopterygota</taxon>
        <taxon>Diptera</taxon>
        <taxon>Nematocera</taxon>
        <taxon>Culicoidea</taxon>
        <taxon>Culicidae</taxon>
        <taxon>Anophelinae</taxon>
        <taxon>Anopheles</taxon>
    </lineage>
</organism>
<dbReference type="Proteomes" id="UP000075886">
    <property type="component" value="Unassembled WGS sequence"/>
</dbReference>
<evidence type="ECO:0000256" key="6">
    <source>
        <dbReference type="ARBA" id="ARBA00022525"/>
    </source>
</evidence>
<reference evidence="15" key="1">
    <citation type="submission" date="2014-01" db="EMBL/GenBank/DDBJ databases">
        <title>The Genome Sequence of Anopheles farauti FAR1 (V2).</title>
        <authorList>
            <consortium name="The Broad Institute Genomics Platform"/>
            <person name="Neafsey D.E."/>
            <person name="Besansky N."/>
            <person name="Howell P."/>
            <person name="Walton C."/>
            <person name="Young S.K."/>
            <person name="Zeng Q."/>
            <person name="Gargeya S."/>
            <person name="Fitzgerald M."/>
            <person name="Haas B."/>
            <person name="Abouelleil A."/>
            <person name="Allen A.W."/>
            <person name="Alvarado L."/>
            <person name="Arachchi H.M."/>
            <person name="Berlin A.M."/>
            <person name="Chapman S.B."/>
            <person name="Gainer-Dewar J."/>
            <person name="Goldberg J."/>
            <person name="Griggs A."/>
            <person name="Gujja S."/>
            <person name="Hansen M."/>
            <person name="Howarth C."/>
            <person name="Imamovic A."/>
            <person name="Ireland A."/>
            <person name="Larimer J."/>
            <person name="McCowan C."/>
            <person name="Murphy C."/>
            <person name="Pearson M."/>
            <person name="Poon T.W."/>
            <person name="Priest M."/>
            <person name="Roberts A."/>
            <person name="Saif S."/>
            <person name="Shea T."/>
            <person name="Sisk P."/>
            <person name="Sykes S."/>
            <person name="Wortman J."/>
            <person name="Nusbaum C."/>
            <person name="Birren B."/>
        </authorList>
    </citation>
    <scope>NUCLEOTIDE SEQUENCE [LARGE SCALE GENOMIC DNA]</scope>
    <source>
        <strain evidence="15">FAR1</strain>
    </source>
</reference>
<evidence type="ECO:0000256" key="7">
    <source>
        <dbReference type="ARBA" id="ARBA00022679"/>
    </source>
</evidence>
<evidence type="ECO:0000256" key="11">
    <source>
        <dbReference type="ARBA" id="ARBA00023315"/>
    </source>
</evidence>
<proteinExistence type="inferred from homology"/>
<keyword evidence="10" id="KW-1015">Disulfide bond</keyword>
<dbReference type="PANTHER" id="PTHR12283:SF6">
    <property type="entry name" value="GLUTAMINYL-PEPTIDE CYCLOTRANSFERASE-RELATED"/>
    <property type="match status" value="1"/>
</dbReference>
<dbReference type="GO" id="GO:0016603">
    <property type="term" value="F:glutaminyl-peptide cyclotransferase activity"/>
    <property type="evidence" value="ECO:0007669"/>
    <property type="project" value="UniProtKB-EC"/>
</dbReference>
<dbReference type="AlphaFoldDB" id="A0A182QCD5"/>
<evidence type="ECO:0000256" key="3">
    <source>
        <dbReference type="ARBA" id="ARBA00006014"/>
    </source>
</evidence>
<evidence type="ECO:0000313" key="15">
    <source>
        <dbReference type="Proteomes" id="UP000075886"/>
    </source>
</evidence>
<accession>A0A182QCD5</accession>
<dbReference type="GO" id="GO:0005576">
    <property type="term" value="C:extracellular region"/>
    <property type="evidence" value="ECO:0007669"/>
    <property type="project" value="UniProtKB-SubCell"/>
</dbReference>
<feature type="domain" description="Peptidase M28" evidence="13">
    <location>
        <begin position="667"/>
        <end position="891"/>
    </location>
</feature>
<comment type="subcellular location">
    <subcellularLocation>
        <location evidence="2">Secreted</location>
    </subcellularLocation>
</comment>
<evidence type="ECO:0000313" key="14">
    <source>
        <dbReference type="EnsemblMetazoa" id="AFAF007352-PA"/>
    </source>
</evidence>
<sequence length="900" mass="102351">ADYQACCQTLQKLLKTQDSNPKVLHNKAVVEFYNSDLRRYDQFRSAMIQLTGLVGEIRTVDVRDRETCAAYVNQAIVLYHFKQPLAALKIMLAVMAHFDRMDDYLLRRAGIFTVHLLLDTNQPKKANRLLGMLQNRLGIQVYAILSDSDEDEPLIDNESRKDISELQFEEFRKEFRLILIRSNLLNGKKNMSIPLEDTSEYSILKGHQYFLGNDYQMAAKELSKKFTNEPVSVNKHGEDQNTILANNMGVIHFSVKHYALAARFFQQALLFDKSATEDTSTEKVEGSPLYCVGATKRPEILYNHGLALLHLQRPKEAFECMLIVLNSNHNNPRLWLRLAECCIMVHRQEKQTQNTNICHGTVGSGVHRKYILNPTPKTAVVDGEQLLAIPATTLEFGSLCLRNAVTLLEFHEPELIRQTESSDKTVAWDKVYEGVPCNPSLPMKLISFNKLKCAVLAAYSYVLNTLGEYCLALKYAKQMLTIKDLPQSYLLLSHMYAAEALIMMNRPLEAIAYLEPKFITELAGDDFGMRASPHWNINSADAARSVMHYNRAVVSFLIGDYEQAKISMSSCNHPFVMPYLKMLNVYQEQRHTPSAVSTGGLQRLAVDPMTLLPQALENLLVERVVGTAGHENVKNYIVQQMQNLGYTVELDEFDETVPILGKLRFANIVASLNANAERNLVLACHYDSKYFPGKIFIGATDSSVPCAMLLTIAASLSPHLQSVQGRTDVSLQFIFFDGEEAFQQWSERDSLYGARHLAERMEREDTLKKMDMLVLLDLLGTPEPNFYSYFPETENWYVQLISAERRLDELGHLENYSTSSVSPTQKSVAYFKPHSYSSYIEDDHIPFLRRGVPVLHIIPSPFPDVWHKLEDNADIVDVPTVRNMIRIFSVFVVEYLHVPL</sequence>
<evidence type="ECO:0000256" key="5">
    <source>
        <dbReference type="ARBA" id="ARBA00016861"/>
    </source>
</evidence>
<dbReference type="InterPro" id="IPR040234">
    <property type="entry name" value="QC/QCL"/>
</dbReference>
<dbReference type="CDD" id="cd03880">
    <property type="entry name" value="M28_QC_like"/>
    <property type="match status" value="1"/>
</dbReference>
<evidence type="ECO:0000256" key="10">
    <source>
        <dbReference type="ARBA" id="ARBA00023157"/>
    </source>
</evidence>
<dbReference type="VEuPathDB" id="VectorBase:AFAF007352"/>
<dbReference type="EC" id="2.3.2.5" evidence="4"/>
<name>A0A182QCD5_9DIPT</name>
<dbReference type="EnsemblMetazoa" id="AFAF007352-RA">
    <property type="protein sequence ID" value="AFAF007352-PA"/>
    <property type="gene ID" value="AFAF007352"/>
</dbReference>
<keyword evidence="15" id="KW-1185">Reference proteome</keyword>
<evidence type="ECO:0000259" key="13">
    <source>
        <dbReference type="Pfam" id="PF04389"/>
    </source>
</evidence>
<protein>
    <recommendedName>
        <fullName evidence="5">Glutaminyl-peptide cyclotransferase</fullName>
        <ecNumber evidence="4">2.3.2.5</ecNumber>
    </recommendedName>
</protein>
<dbReference type="Pfam" id="PF04389">
    <property type="entry name" value="Peptidase_M28"/>
    <property type="match status" value="1"/>
</dbReference>
<keyword evidence="9" id="KW-0862">Zinc</keyword>
<dbReference type="PANTHER" id="PTHR12283">
    <property type="entry name" value="GLUTAMINYL-PEPTIDE CYCLOTRANSFERASE"/>
    <property type="match status" value="1"/>
</dbReference>
<dbReference type="InterPro" id="IPR011990">
    <property type="entry name" value="TPR-like_helical_dom_sf"/>
</dbReference>
<reference evidence="14" key="2">
    <citation type="submission" date="2020-05" db="UniProtKB">
        <authorList>
            <consortium name="EnsemblMetazoa"/>
        </authorList>
    </citation>
    <scope>IDENTIFICATION</scope>
    <source>
        <strain evidence="14">FAR1</strain>
    </source>
</reference>
<dbReference type="GO" id="GO:0008270">
    <property type="term" value="F:zinc ion binding"/>
    <property type="evidence" value="ECO:0007669"/>
    <property type="project" value="TreeGrafter"/>
</dbReference>
<evidence type="ECO:0000256" key="2">
    <source>
        <dbReference type="ARBA" id="ARBA00004613"/>
    </source>
</evidence>
<dbReference type="SUPFAM" id="SSF53187">
    <property type="entry name" value="Zn-dependent exopeptidases"/>
    <property type="match status" value="1"/>
</dbReference>
<keyword evidence="6" id="KW-0964">Secreted</keyword>
<keyword evidence="8" id="KW-0479">Metal-binding</keyword>
<dbReference type="Gene3D" id="3.40.630.10">
    <property type="entry name" value="Zn peptidases"/>
    <property type="match status" value="1"/>
</dbReference>
<dbReference type="InterPro" id="IPR037457">
    <property type="entry name" value="M28_QC"/>
</dbReference>
<dbReference type="FunFam" id="3.40.630.10:FF:000029">
    <property type="entry name" value="Glutaminyl-peptide cyclotransferase"/>
    <property type="match status" value="1"/>
</dbReference>
<keyword evidence="7" id="KW-0808">Transferase</keyword>
<dbReference type="InterPro" id="IPR007484">
    <property type="entry name" value="Peptidase_M28"/>
</dbReference>
<dbReference type="STRING" id="69004.A0A182QCD5"/>
<evidence type="ECO:0000256" key="8">
    <source>
        <dbReference type="ARBA" id="ARBA00022723"/>
    </source>
</evidence>
<comment type="similarity">
    <text evidence="3">Belongs to the glutaminyl-peptide cyclotransferase family.</text>
</comment>
<dbReference type="SUPFAM" id="SSF48452">
    <property type="entry name" value="TPR-like"/>
    <property type="match status" value="1"/>
</dbReference>
<evidence type="ECO:0000256" key="9">
    <source>
        <dbReference type="ARBA" id="ARBA00022833"/>
    </source>
</evidence>
<evidence type="ECO:0000256" key="4">
    <source>
        <dbReference type="ARBA" id="ARBA00012012"/>
    </source>
</evidence>
<comment type="catalytic activity">
    <reaction evidence="1">
        <text>N-terminal L-glutaminyl-[peptide] = N-terminal 5-oxo-L-prolyl-[peptide] + NH4(+)</text>
        <dbReference type="Rhea" id="RHEA:23652"/>
        <dbReference type="Rhea" id="RHEA-COMP:11736"/>
        <dbReference type="Rhea" id="RHEA-COMP:11846"/>
        <dbReference type="ChEBI" id="CHEBI:28938"/>
        <dbReference type="ChEBI" id="CHEBI:64722"/>
        <dbReference type="ChEBI" id="CHEBI:87215"/>
        <dbReference type="EC" id="2.3.2.5"/>
    </reaction>
</comment>
<evidence type="ECO:0000256" key="1">
    <source>
        <dbReference type="ARBA" id="ARBA00000001"/>
    </source>
</evidence>
<dbReference type="EMBL" id="AXCN02000616">
    <property type="status" value="NOT_ANNOTATED_CDS"/>
    <property type="molecule type" value="Genomic_DNA"/>
</dbReference>
<dbReference type="Gene3D" id="1.25.40.10">
    <property type="entry name" value="Tetratricopeptide repeat domain"/>
    <property type="match status" value="1"/>
</dbReference>
<evidence type="ECO:0000256" key="12">
    <source>
        <dbReference type="ARBA" id="ARBA00057903"/>
    </source>
</evidence>
<comment type="function">
    <text evidence="12">Acts as a glutaminyl-peptide cyclotransferase. Responsible for the biosynthesis of pyroglutamyl peptides. Might be more efficient in the conversion of tri and tetrapeptides in vitro. Might have a relative preference for substrates containing hydrophobic amino acids in vitro.</text>
</comment>
<keyword evidence="11" id="KW-0012">Acyltransferase</keyword>